<organism evidence="1 2">
    <name type="scientific">Dipteronia dyeriana</name>
    <dbReference type="NCBI Taxonomy" id="168575"/>
    <lineage>
        <taxon>Eukaryota</taxon>
        <taxon>Viridiplantae</taxon>
        <taxon>Streptophyta</taxon>
        <taxon>Embryophyta</taxon>
        <taxon>Tracheophyta</taxon>
        <taxon>Spermatophyta</taxon>
        <taxon>Magnoliopsida</taxon>
        <taxon>eudicotyledons</taxon>
        <taxon>Gunneridae</taxon>
        <taxon>Pentapetalae</taxon>
        <taxon>rosids</taxon>
        <taxon>malvids</taxon>
        <taxon>Sapindales</taxon>
        <taxon>Sapindaceae</taxon>
        <taxon>Hippocastanoideae</taxon>
        <taxon>Acereae</taxon>
        <taxon>Dipteronia</taxon>
    </lineage>
</organism>
<evidence type="ECO:0000313" key="1">
    <source>
        <dbReference type="EMBL" id="KAK2633832.1"/>
    </source>
</evidence>
<evidence type="ECO:0000313" key="2">
    <source>
        <dbReference type="Proteomes" id="UP001280121"/>
    </source>
</evidence>
<keyword evidence="2" id="KW-1185">Reference proteome</keyword>
<dbReference type="Proteomes" id="UP001280121">
    <property type="component" value="Unassembled WGS sequence"/>
</dbReference>
<accession>A0AAD9TD17</accession>
<sequence length="56" mass="6510">FSAYCIDIDQMLSAITFWKDSGQTVLYADSAVIKAFKNFSYTIWVVRRTILQRIIT</sequence>
<protein>
    <submittedName>
        <fullName evidence="1">Uncharacterized protein</fullName>
    </submittedName>
</protein>
<feature type="non-terminal residue" evidence="1">
    <location>
        <position position="1"/>
    </location>
</feature>
<proteinExistence type="predicted"/>
<name>A0AAD9TD17_9ROSI</name>
<reference evidence="1" key="1">
    <citation type="journal article" date="2023" name="Plant J.">
        <title>Genome sequences and population genomics provide insights into the demographic history, inbreeding, and mutation load of two 'living fossil' tree species of Dipteronia.</title>
        <authorList>
            <person name="Feng Y."/>
            <person name="Comes H.P."/>
            <person name="Chen J."/>
            <person name="Zhu S."/>
            <person name="Lu R."/>
            <person name="Zhang X."/>
            <person name="Li P."/>
            <person name="Qiu J."/>
            <person name="Olsen K.M."/>
            <person name="Qiu Y."/>
        </authorList>
    </citation>
    <scope>NUCLEOTIDE SEQUENCE</scope>
    <source>
        <strain evidence="1">KIB01</strain>
    </source>
</reference>
<dbReference type="AlphaFoldDB" id="A0AAD9TD17"/>
<comment type="caution">
    <text evidence="1">The sequence shown here is derived from an EMBL/GenBank/DDBJ whole genome shotgun (WGS) entry which is preliminary data.</text>
</comment>
<dbReference type="EMBL" id="JANJYI010000009">
    <property type="protein sequence ID" value="KAK2633832.1"/>
    <property type="molecule type" value="Genomic_DNA"/>
</dbReference>
<gene>
    <name evidence="1" type="ORF">Ddye_028624</name>
</gene>